<keyword evidence="10" id="KW-1185">Reference proteome</keyword>
<organism evidence="9 10">
    <name type="scientific">Salix koriyanagi</name>
    <dbReference type="NCBI Taxonomy" id="2511006"/>
    <lineage>
        <taxon>Eukaryota</taxon>
        <taxon>Viridiplantae</taxon>
        <taxon>Streptophyta</taxon>
        <taxon>Embryophyta</taxon>
        <taxon>Tracheophyta</taxon>
        <taxon>Spermatophyta</taxon>
        <taxon>Magnoliopsida</taxon>
        <taxon>eudicotyledons</taxon>
        <taxon>Gunneridae</taxon>
        <taxon>Pentapetalae</taxon>
        <taxon>rosids</taxon>
        <taxon>fabids</taxon>
        <taxon>Malpighiales</taxon>
        <taxon>Salicaceae</taxon>
        <taxon>Saliceae</taxon>
        <taxon>Salix</taxon>
    </lineage>
</organism>
<reference evidence="9" key="1">
    <citation type="submission" date="2022-11" db="EMBL/GenBank/DDBJ databases">
        <authorList>
            <person name="Hyden B.L."/>
            <person name="Feng K."/>
            <person name="Yates T."/>
            <person name="Jawdy S."/>
            <person name="Smart L.B."/>
            <person name="Muchero W."/>
        </authorList>
    </citation>
    <scope>NUCLEOTIDE SEQUENCE</scope>
    <source>
        <tissue evidence="9">Shoot tip</tissue>
    </source>
</reference>
<dbReference type="InterPro" id="IPR038336">
    <property type="entry name" value="NET_sf"/>
</dbReference>
<feature type="chain" id="PRO_5040451125" evidence="6">
    <location>
        <begin position="26"/>
        <end position="407"/>
    </location>
</feature>
<protein>
    <submittedName>
        <fullName evidence="9">TRANSCRIPTION FACTOR GTE6-RELATED</fullName>
    </submittedName>
</protein>
<keyword evidence="6" id="KW-0732">Signal</keyword>
<accession>A0A9Q0WTT2</accession>
<keyword evidence="2 4" id="KW-0103">Bromodomain</keyword>
<feature type="region of interest" description="Disordered" evidence="5">
    <location>
        <begin position="159"/>
        <end position="198"/>
    </location>
</feature>
<keyword evidence="3" id="KW-0804">Transcription</keyword>
<dbReference type="AlphaFoldDB" id="A0A9Q0WTT2"/>
<dbReference type="InterPro" id="IPR027353">
    <property type="entry name" value="NET_dom"/>
</dbReference>
<evidence type="ECO:0000256" key="3">
    <source>
        <dbReference type="ARBA" id="ARBA00023163"/>
    </source>
</evidence>
<dbReference type="InterPro" id="IPR036427">
    <property type="entry name" value="Bromodomain-like_sf"/>
</dbReference>
<dbReference type="PRINTS" id="PR00503">
    <property type="entry name" value="BROMODOMAIN"/>
</dbReference>
<dbReference type="InterPro" id="IPR001487">
    <property type="entry name" value="Bromodomain"/>
</dbReference>
<dbReference type="SUPFAM" id="SSF47370">
    <property type="entry name" value="Bromodomain"/>
    <property type="match status" value="1"/>
</dbReference>
<evidence type="ECO:0000313" key="9">
    <source>
        <dbReference type="EMBL" id="KAJ6772929.1"/>
    </source>
</evidence>
<keyword evidence="1" id="KW-0805">Transcription regulation</keyword>
<dbReference type="Proteomes" id="UP001151752">
    <property type="component" value="Chromosome 10"/>
</dbReference>
<dbReference type="PROSITE" id="PS51525">
    <property type="entry name" value="NET"/>
    <property type="match status" value="1"/>
</dbReference>
<dbReference type="Pfam" id="PF00439">
    <property type="entry name" value="Bromodomain"/>
    <property type="match status" value="1"/>
</dbReference>
<dbReference type="Gene3D" id="1.20.920.10">
    <property type="entry name" value="Bromodomain-like"/>
    <property type="match status" value="1"/>
</dbReference>
<feature type="domain" description="Bromo" evidence="7">
    <location>
        <begin position="217"/>
        <end position="278"/>
    </location>
</feature>
<dbReference type="PROSITE" id="PS50014">
    <property type="entry name" value="BROMODOMAIN_2"/>
    <property type="match status" value="1"/>
</dbReference>
<comment type="caution">
    <text evidence="9">The sequence shown here is derived from an EMBL/GenBank/DDBJ whole genome shotgun (WGS) entry which is preliminary data.</text>
</comment>
<evidence type="ECO:0000256" key="4">
    <source>
        <dbReference type="PROSITE-ProRule" id="PRU00035"/>
    </source>
</evidence>
<evidence type="ECO:0000313" key="10">
    <source>
        <dbReference type="Proteomes" id="UP001151752"/>
    </source>
</evidence>
<gene>
    <name evidence="9" type="ORF">OIU74_019030</name>
</gene>
<proteinExistence type="predicted"/>
<evidence type="ECO:0000259" key="8">
    <source>
        <dbReference type="PROSITE" id="PS51525"/>
    </source>
</evidence>
<sequence length="407" mass="46240">MKKSRSSRHFFGLPLSFLIPAGLFSESGNIQGLGLNSEGSRWNKPTSSEREARFSSRNLARQIERQSGVPAHALLLPPLPLLSPYTDTYIPAIIHLECISQMEPPVFSFDNLQVRNPDGNDADTEGFKHSVDGIFQKVDKLERRVNEVEQFYLNISKKQQSGSSKGGGSSIVKDKDKERHVPSIRKQQQDASKREAAAAKRMQELMRQLGTTLRQIAQHKWAWPFMQPVDVKGLGLHDYYEVIDKPMDLSTIKNQMEANDGTGYKNVREICADARTLLGKFEEKWLQLLPKVTEEEKRREDEEVEAKLDMQLAQEAAMARDLSNELYEVDMHLAELRNIVVQKCRKMSSEEKRKLGVALTRLSPEDLTKALEIVAQNNPGFQATAEEVDLDIDAQAESTLWRLKFFL</sequence>
<dbReference type="PANTHER" id="PTHR45926">
    <property type="entry name" value="OSJNBA0053K19.4 PROTEIN"/>
    <property type="match status" value="1"/>
</dbReference>
<evidence type="ECO:0000256" key="6">
    <source>
        <dbReference type="SAM" id="SignalP"/>
    </source>
</evidence>
<dbReference type="SMART" id="SM00297">
    <property type="entry name" value="BROMO"/>
    <property type="match status" value="1"/>
</dbReference>
<feature type="compositionally biased region" description="Basic and acidic residues" evidence="5">
    <location>
        <begin position="172"/>
        <end position="198"/>
    </location>
</feature>
<evidence type="ECO:0000256" key="5">
    <source>
        <dbReference type="SAM" id="MobiDB-lite"/>
    </source>
</evidence>
<dbReference type="EMBL" id="JAPFFM010000002">
    <property type="protein sequence ID" value="KAJ6772929.1"/>
    <property type="molecule type" value="Genomic_DNA"/>
</dbReference>
<evidence type="ECO:0000256" key="2">
    <source>
        <dbReference type="ARBA" id="ARBA00023117"/>
    </source>
</evidence>
<dbReference type="Gene3D" id="1.20.1270.220">
    <property type="match status" value="1"/>
</dbReference>
<feature type="signal peptide" evidence="6">
    <location>
        <begin position="1"/>
        <end position="25"/>
    </location>
</feature>
<feature type="domain" description="NET" evidence="8">
    <location>
        <begin position="337"/>
        <end position="407"/>
    </location>
</feature>
<reference evidence="9" key="2">
    <citation type="journal article" date="2023" name="Int. J. Mol. Sci.">
        <title>De Novo Assembly and Annotation of 11 Diverse Shrub Willow (Salix) Genomes Reveals Novel Gene Organization in Sex-Linked Regions.</title>
        <authorList>
            <person name="Hyden B."/>
            <person name="Feng K."/>
            <person name="Yates T.B."/>
            <person name="Jawdy S."/>
            <person name="Cereghino C."/>
            <person name="Smart L.B."/>
            <person name="Muchero W."/>
        </authorList>
    </citation>
    <scope>NUCLEOTIDE SEQUENCE</scope>
    <source>
        <tissue evidence="9">Shoot tip</tissue>
    </source>
</reference>
<evidence type="ECO:0000259" key="7">
    <source>
        <dbReference type="PROSITE" id="PS50014"/>
    </source>
</evidence>
<evidence type="ECO:0000256" key="1">
    <source>
        <dbReference type="ARBA" id="ARBA00023015"/>
    </source>
</evidence>
<name>A0A9Q0WTT2_9ROSI</name>
<dbReference type="Pfam" id="PF17035">
    <property type="entry name" value="BET"/>
    <property type="match status" value="1"/>
</dbReference>